<feature type="domain" description="LRAT" evidence="5">
    <location>
        <begin position="15"/>
        <end position="131"/>
    </location>
</feature>
<evidence type="ECO:0000259" key="5">
    <source>
        <dbReference type="PROSITE" id="PS51934"/>
    </source>
</evidence>
<evidence type="ECO:0000256" key="1">
    <source>
        <dbReference type="ARBA" id="ARBA00007824"/>
    </source>
</evidence>
<organism evidence="6 7">
    <name type="scientific">Salarias fasciatus</name>
    <name type="common">Jewelled blenny</name>
    <name type="synonym">Blennius fasciatus</name>
    <dbReference type="NCBI Taxonomy" id="181472"/>
    <lineage>
        <taxon>Eukaryota</taxon>
        <taxon>Metazoa</taxon>
        <taxon>Chordata</taxon>
        <taxon>Craniata</taxon>
        <taxon>Vertebrata</taxon>
        <taxon>Euteleostomi</taxon>
        <taxon>Actinopterygii</taxon>
        <taxon>Neopterygii</taxon>
        <taxon>Teleostei</taxon>
        <taxon>Neoteleostei</taxon>
        <taxon>Acanthomorphata</taxon>
        <taxon>Ovalentaria</taxon>
        <taxon>Blenniimorphae</taxon>
        <taxon>Blenniiformes</taxon>
        <taxon>Blennioidei</taxon>
        <taxon>Blenniidae</taxon>
        <taxon>Salariinae</taxon>
        <taxon>Salarias</taxon>
    </lineage>
</organism>
<evidence type="ECO:0000256" key="2">
    <source>
        <dbReference type="ARBA" id="ARBA00022679"/>
    </source>
</evidence>
<accession>A0A672J3I2</accession>
<evidence type="ECO:0000313" key="6">
    <source>
        <dbReference type="Ensembl" id="ENSSFAP00005048751.1"/>
    </source>
</evidence>
<dbReference type="GO" id="GO:0008970">
    <property type="term" value="F:phospholipase A1 activity"/>
    <property type="evidence" value="ECO:0007669"/>
    <property type="project" value="TreeGrafter"/>
</dbReference>
<dbReference type="InterPro" id="IPR007053">
    <property type="entry name" value="LRAT_dom"/>
</dbReference>
<dbReference type="OMA" id="HIGYSHW"/>
<dbReference type="PANTHER" id="PTHR13943">
    <property type="entry name" value="HRAS-LIKE SUPPRESSOR - RELATED"/>
    <property type="match status" value="1"/>
</dbReference>
<name>A0A672J3I2_SALFA</name>
<dbReference type="GO" id="GO:0070292">
    <property type="term" value="P:N-acylphosphatidylethanolamine metabolic process"/>
    <property type="evidence" value="ECO:0007669"/>
    <property type="project" value="TreeGrafter"/>
</dbReference>
<evidence type="ECO:0000313" key="7">
    <source>
        <dbReference type="Proteomes" id="UP000472267"/>
    </source>
</evidence>
<evidence type="ECO:0000256" key="3">
    <source>
        <dbReference type="ARBA" id="ARBA00022801"/>
    </source>
</evidence>
<dbReference type="PROSITE" id="PS51934">
    <property type="entry name" value="LRAT"/>
    <property type="match status" value="1"/>
</dbReference>
<dbReference type="PANTHER" id="PTHR13943:SF31">
    <property type="entry name" value="PHOSPHOLIPASE A AND ACYLTRANSFERASE 3"/>
    <property type="match status" value="1"/>
</dbReference>
<dbReference type="GO" id="GO:0016410">
    <property type="term" value="F:N-acyltransferase activity"/>
    <property type="evidence" value="ECO:0007669"/>
    <property type="project" value="TreeGrafter"/>
</dbReference>
<reference evidence="6" key="3">
    <citation type="submission" date="2025-09" db="UniProtKB">
        <authorList>
            <consortium name="Ensembl"/>
        </authorList>
    </citation>
    <scope>IDENTIFICATION</scope>
</reference>
<keyword evidence="2" id="KW-0808">Transferase</keyword>
<dbReference type="InterPro" id="IPR051496">
    <property type="entry name" value="H-rev107_PLA/AT"/>
</dbReference>
<dbReference type="AlphaFoldDB" id="A0A672J3I2"/>
<proteinExistence type="inferred from homology"/>
<dbReference type="GO" id="GO:0004623">
    <property type="term" value="F:phospholipase A2 activity"/>
    <property type="evidence" value="ECO:0007669"/>
    <property type="project" value="TreeGrafter"/>
</dbReference>
<dbReference type="Gene3D" id="3.90.1720.10">
    <property type="entry name" value="endopeptidase domain like (from Nostoc punctiforme)"/>
    <property type="match status" value="1"/>
</dbReference>
<keyword evidence="3" id="KW-0378">Hydrolase</keyword>
<evidence type="ECO:0000256" key="4">
    <source>
        <dbReference type="ARBA" id="ARBA00023098"/>
    </source>
</evidence>
<dbReference type="Pfam" id="PF04970">
    <property type="entry name" value="LRAT"/>
    <property type="match status" value="1"/>
</dbReference>
<comment type="similarity">
    <text evidence="1">Belongs to the H-rev107 family.</text>
</comment>
<keyword evidence="4" id="KW-0443">Lipid metabolism</keyword>
<dbReference type="InParanoid" id="A0A672J3I2"/>
<keyword evidence="7" id="KW-1185">Reference proteome</keyword>
<dbReference type="Proteomes" id="UP000472267">
    <property type="component" value="Chromosome 2"/>
</dbReference>
<sequence length="191" mass="20892">MAPTLYNQNPEPGDLIEIFRGPYEHWAVYVGDGYVVHLTAASDVPGSSSKNLSSVPNKNGLVYKEKLQDVVGTNMWRVNNILDNKYRPRPVDDIVKDACALVGIKVTYDVSSSNCEHFATGLLYGKPKSRQGRPRVLAGLGTLHDPSRRAARSVFGQGRLDIPAHTVGAVSQSPGYAVDNGWKKNSTFHVK</sequence>
<protein>
    <recommendedName>
        <fullName evidence="5">LRAT domain-containing protein</fullName>
    </recommendedName>
</protein>
<dbReference type="GO" id="GO:0005737">
    <property type="term" value="C:cytoplasm"/>
    <property type="evidence" value="ECO:0007669"/>
    <property type="project" value="TreeGrafter"/>
</dbReference>
<reference evidence="6" key="1">
    <citation type="submission" date="2019-06" db="EMBL/GenBank/DDBJ databases">
        <authorList>
            <consortium name="Wellcome Sanger Institute Data Sharing"/>
        </authorList>
    </citation>
    <scope>NUCLEOTIDE SEQUENCE [LARGE SCALE GENOMIC DNA]</scope>
</reference>
<dbReference type="Ensembl" id="ENSSFAT00005050369.1">
    <property type="protein sequence ID" value="ENSSFAP00005048751.1"/>
    <property type="gene ID" value="ENSSFAG00005023639.1"/>
</dbReference>
<reference evidence="6" key="2">
    <citation type="submission" date="2025-08" db="UniProtKB">
        <authorList>
            <consortium name="Ensembl"/>
        </authorList>
    </citation>
    <scope>IDENTIFICATION</scope>
</reference>